<gene>
    <name evidence="2" type="ORF">K5H97_15135</name>
</gene>
<reference evidence="2 3" key="1">
    <citation type="submission" date="2021-08" db="EMBL/GenBank/DDBJ databases">
        <title>Bactericidal Effect of Pseudomonas oryziphila sp. nov., a novel Pseudomonas Species Against Xanthomonas oryzae Reduces Disease Severity of Bacterial Leaf Streak of Rice.</title>
        <authorList>
            <person name="Yang R."/>
            <person name="Li S."/>
            <person name="Li Y."/>
            <person name="Yan Y."/>
            <person name="Fang Y."/>
            <person name="Zou L."/>
            <person name="Chen G."/>
        </authorList>
    </citation>
    <scope>NUCLEOTIDE SEQUENCE [LARGE SCALE GENOMIC DNA]</scope>
    <source>
        <strain evidence="2 3">DSM 17497</strain>
    </source>
</reference>
<organism evidence="2 3">
    <name type="scientific">Pseudomonas mosselii</name>
    <dbReference type="NCBI Taxonomy" id="78327"/>
    <lineage>
        <taxon>Bacteria</taxon>
        <taxon>Pseudomonadati</taxon>
        <taxon>Pseudomonadota</taxon>
        <taxon>Gammaproteobacteria</taxon>
        <taxon>Pseudomonadales</taxon>
        <taxon>Pseudomonadaceae</taxon>
        <taxon>Pseudomonas</taxon>
    </lineage>
</organism>
<keyword evidence="1" id="KW-1133">Transmembrane helix</keyword>
<protein>
    <submittedName>
        <fullName evidence="2">Uncharacterized protein</fullName>
    </submittedName>
</protein>
<accession>A0ABX9ATK4</accession>
<feature type="transmembrane region" description="Helical" evidence="1">
    <location>
        <begin position="21"/>
        <end position="36"/>
    </location>
</feature>
<evidence type="ECO:0000313" key="3">
    <source>
        <dbReference type="Proteomes" id="UP000825591"/>
    </source>
</evidence>
<name>A0ABX9ATK4_9PSED</name>
<dbReference type="EMBL" id="CP081966">
    <property type="protein sequence ID" value="QZP24176.1"/>
    <property type="molecule type" value="Genomic_DNA"/>
</dbReference>
<dbReference type="RefSeq" id="WP_028691890.1">
    <property type="nucleotide sequence ID" value="NZ_BQIL01000015.1"/>
</dbReference>
<evidence type="ECO:0000256" key="1">
    <source>
        <dbReference type="SAM" id="Phobius"/>
    </source>
</evidence>
<dbReference type="Proteomes" id="UP000825591">
    <property type="component" value="Chromosome"/>
</dbReference>
<sequence length="67" mass="7796">MGLRESRAALKEWFIPKRRRWVGGAMVAIWAIGLIINPTIHWSWANIGGLGLFWFISAWPPELHEKR</sequence>
<evidence type="ECO:0000313" key="2">
    <source>
        <dbReference type="EMBL" id="QZP24176.1"/>
    </source>
</evidence>
<keyword evidence="1" id="KW-0472">Membrane</keyword>
<keyword evidence="3" id="KW-1185">Reference proteome</keyword>
<keyword evidence="1" id="KW-0812">Transmembrane</keyword>
<proteinExistence type="predicted"/>